<feature type="compositionally biased region" description="Basic and acidic residues" evidence="1">
    <location>
        <begin position="46"/>
        <end position="63"/>
    </location>
</feature>
<proteinExistence type="predicted"/>
<name>A0ABR2NHL0_9ROSI</name>
<comment type="caution">
    <text evidence="2">The sequence shown here is derived from an EMBL/GenBank/DDBJ whole genome shotgun (WGS) entry which is preliminary data.</text>
</comment>
<evidence type="ECO:0000313" key="3">
    <source>
        <dbReference type="Proteomes" id="UP001396334"/>
    </source>
</evidence>
<dbReference type="EMBL" id="JBBPBN010000141">
    <property type="protein sequence ID" value="KAK8975614.1"/>
    <property type="molecule type" value="Genomic_DNA"/>
</dbReference>
<gene>
    <name evidence="2" type="ORF">V6N11_004993</name>
</gene>
<reference evidence="2 3" key="1">
    <citation type="journal article" date="2024" name="G3 (Bethesda)">
        <title>Genome assembly of Hibiscus sabdariffa L. provides insights into metabolisms of medicinal natural products.</title>
        <authorList>
            <person name="Kim T."/>
        </authorList>
    </citation>
    <scope>NUCLEOTIDE SEQUENCE [LARGE SCALE GENOMIC DNA]</scope>
    <source>
        <strain evidence="2">TK-2024</strain>
        <tissue evidence="2">Old leaves</tissue>
    </source>
</reference>
<protein>
    <submittedName>
        <fullName evidence="2">Uncharacterized protein</fullName>
    </submittedName>
</protein>
<evidence type="ECO:0000313" key="2">
    <source>
        <dbReference type="EMBL" id="KAK8975614.1"/>
    </source>
</evidence>
<dbReference type="Proteomes" id="UP001396334">
    <property type="component" value="Unassembled WGS sequence"/>
</dbReference>
<accession>A0ABR2NHL0</accession>
<sequence length="106" mass="11897">MNLTKFALDSAINVSLKGFTGGKKLYQTIVQEKLIDERKGLKLEDAKVMDEQKQPTKMEDVKQKSTTVADKAGGGSEPMKKKIPQGLKEMELPDSKRKSIFIRSRL</sequence>
<evidence type="ECO:0000256" key="1">
    <source>
        <dbReference type="SAM" id="MobiDB-lite"/>
    </source>
</evidence>
<organism evidence="2 3">
    <name type="scientific">Hibiscus sabdariffa</name>
    <name type="common">roselle</name>
    <dbReference type="NCBI Taxonomy" id="183260"/>
    <lineage>
        <taxon>Eukaryota</taxon>
        <taxon>Viridiplantae</taxon>
        <taxon>Streptophyta</taxon>
        <taxon>Embryophyta</taxon>
        <taxon>Tracheophyta</taxon>
        <taxon>Spermatophyta</taxon>
        <taxon>Magnoliopsida</taxon>
        <taxon>eudicotyledons</taxon>
        <taxon>Gunneridae</taxon>
        <taxon>Pentapetalae</taxon>
        <taxon>rosids</taxon>
        <taxon>malvids</taxon>
        <taxon>Malvales</taxon>
        <taxon>Malvaceae</taxon>
        <taxon>Malvoideae</taxon>
        <taxon>Hibiscus</taxon>
    </lineage>
</organism>
<keyword evidence="3" id="KW-1185">Reference proteome</keyword>
<feature type="region of interest" description="Disordered" evidence="1">
    <location>
        <begin position="46"/>
        <end position="90"/>
    </location>
</feature>